<accession>A0A162JT76</accession>
<dbReference type="RefSeq" id="WP_062769576.1">
    <property type="nucleotide sequence ID" value="NZ_CP121045.1"/>
</dbReference>
<evidence type="ECO:0000313" key="9">
    <source>
        <dbReference type="Proteomes" id="UP000075787"/>
    </source>
</evidence>
<dbReference type="Proteomes" id="UP000075787">
    <property type="component" value="Unassembled WGS sequence"/>
</dbReference>
<evidence type="ECO:0000256" key="3">
    <source>
        <dbReference type="ARBA" id="ARBA00022692"/>
    </source>
</evidence>
<sequence length="289" mass="29771">MGVTALLFISTALLWGGGALATAFQAGPVPAVVSVGWRMVAAGLLMMGWAHIRGVRLRLTAADWRWTVLQGVAFYGLAFVAFYSAVRLIPSGPAALVLSTSSVFAGLIGRALLGTSLTRRHLAGLALGIGGVALVFAPDLARLGEGPRALEGLAWAAVSAVAAALGTVIGARHQAQGLAPEAAIAWGGLIGGVTALTVALLQGAPFAFDWSWRYGLSLAYLALPASCLNFLIYFDLVRRVGPGRAAYAMTLVPVVALALSWGFEGLLLTPAMLAGAGVILCGNLLVLRR</sequence>
<proteinExistence type="inferred from homology"/>
<dbReference type="PANTHER" id="PTHR32322">
    <property type="entry name" value="INNER MEMBRANE TRANSPORTER"/>
    <property type="match status" value="1"/>
</dbReference>
<dbReference type="Gene3D" id="1.10.3730.20">
    <property type="match status" value="1"/>
</dbReference>
<name>A0A162JT76_9PROT</name>
<dbReference type="OrthoDB" id="2352272at2"/>
<evidence type="ECO:0000256" key="1">
    <source>
        <dbReference type="ARBA" id="ARBA00004141"/>
    </source>
</evidence>
<comment type="caution">
    <text evidence="8">The sequence shown here is derived from an EMBL/GenBank/DDBJ whole genome shotgun (WGS) entry which is preliminary data.</text>
</comment>
<feature type="transmembrane region" description="Helical" evidence="6">
    <location>
        <begin position="153"/>
        <end position="171"/>
    </location>
</feature>
<feature type="transmembrane region" description="Helical" evidence="6">
    <location>
        <begin position="64"/>
        <end position="86"/>
    </location>
</feature>
<evidence type="ECO:0000256" key="6">
    <source>
        <dbReference type="SAM" id="Phobius"/>
    </source>
</evidence>
<comment type="similarity">
    <text evidence="2">Belongs to the EamA transporter family.</text>
</comment>
<dbReference type="Pfam" id="PF00892">
    <property type="entry name" value="EamA"/>
    <property type="match status" value="2"/>
</dbReference>
<protein>
    <recommendedName>
        <fullName evidence="7">EamA domain-containing protein</fullName>
    </recommendedName>
</protein>
<feature type="transmembrane region" description="Helical" evidence="6">
    <location>
        <begin position="31"/>
        <end position="52"/>
    </location>
</feature>
<feature type="transmembrane region" description="Helical" evidence="6">
    <location>
        <begin position="122"/>
        <end position="141"/>
    </location>
</feature>
<feature type="transmembrane region" description="Helical" evidence="6">
    <location>
        <begin position="92"/>
        <end position="113"/>
    </location>
</feature>
<dbReference type="GeneID" id="97243927"/>
<dbReference type="InterPro" id="IPR050638">
    <property type="entry name" value="AA-Vitamin_Transporters"/>
</dbReference>
<feature type="transmembrane region" description="Helical" evidence="6">
    <location>
        <begin position="214"/>
        <end position="234"/>
    </location>
</feature>
<evidence type="ECO:0000259" key="7">
    <source>
        <dbReference type="Pfam" id="PF00892"/>
    </source>
</evidence>
<feature type="transmembrane region" description="Helical" evidence="6">
    <location>
        <begin position="183"/>
        <end position="208"/>
    </location>
</feature>
<dbReference type="GO" id="GO:0016020">
    <property type="term" value="C:membrane"/>
    <property type="evidence" value="ECO:0007669"/>
    <property type="project" value="UniProtKB-SubCell"/>
</dbReference>
<dbReference type="InterPro" id="IPR000620">
    <property type="entry name" value="EamA_dom"/>
</dbReference>
<evidence type="ECO:0000256" key="4">
    <source>
        <dbReference type="ARBA" id="ARBA00022989"/>
    </source>
</evidence>
<dbReference type="AlphaFoldDB" id="A0A162JT76"/>
<keyword evidence="3 6" id="KW-0812">Transmembrane</keyword>
<evidence type="ECO:0000313" key="8">
    <source>
        <dbReference type="EMBL" id="KYO49834.1"/>
    </source>
</evidence>
<keyword evidence="5 6" id="KW-0472">Membrane</keyword>
<feature type="domain" description="EamA" evidence="7">
    <location>
        <begin position="152"/>
        <end position="287"/>
    </location>
</feature>
<dbReference type="SUPFAM" id="SSF103481">
    <property type="entry name" value="Multidrug resistance efflux transporter EmrE"/>
    <property type="match status" value="2"/>
</dbReference>
<comment type="subcellular location">
    <subcellularLocation>
        <location evidence="1">Membrane</location>
        <topology evidence="1">Multi-pass membrane protein</topology>
    </subcellularLocation>
</comment>
<feature type="transmembrane region" description="Helical" evidence="6">
    <location>
        <begin position="269"/>
        <end position="287"/>
    </location>
</feature>
<feature type="transmembrane region" description="Helical" evidence="6">
    <location>
        <begin position="246"/>
        <end position="263"/>
    </location>
</feature>
<evidence type="ECO:0000256" key="5">
    <source>
        <dbReference type="ARBA" id="ARBA00023136"/>
    </source>
</evidence>
<dbReference type="EMBL" id="LPZR01000214">
    <property type="protein sequence ID" value="KYO49834.1"/>
    <property type="molecule type" value="Genomic_DNA"/>
</dbReference>
<organism evidence="8 9">
    <name type="scientific">Tistrella mobilis</name>
    <dbReference type="NCBI Taxonomy" id="171437"/>
    <lineage>
        <taxon>Bacteria</taxon>
        <taxon>Pseudomonadati</taxon>
        <taxon>Pseudomonadota</taxon>
        <taxon>Alphaproteobacteria</taxon>
        <taxon>Geminicoccales</taxon>
        <taxon>Geminicoccaceae</taxon>
        <taxon>Tistrella</taxon>
    </lineage>
</organism>
<keyword evidence="4 6" id="KW-1133">Transmembrane helix</keyword>
<evidence type="ECO:0000256" key="2">
    <source>
        <dbReference type="ARBA" id="ARBA00007362"/>
    </source>
</evidence>
<feature type="domain" description="EamA" evidence="7">
    <location>
        <begin position="5"/>
        <end position="136"/>
    </location>
</feature>
<gene>
    <name evidence="8" type="ORF">AUP44_15705</name>
</gene>
<dbReference type="InterPro" id="IPR037185">
    <property type="entry name" value="EmrE-like"/>
</dbReference>
<dbReference type="PANTHER" id="PTHR32322:SF2">
    <property type="entry name" value="EAMA DOMAIN-CONTAINING PROTEIN"/>
    <property type="match status" value="1"/>
</dbReference>
<reference evidence="8 9" key="1">
    <citation type="submission" date="2015-12" db="EMBL/GenBank/DDBJ databases">
        <title>Genome sequence of Tistrella mobilis MCCC 1A02139.</title>
        <authorList>
            <person name="Lu L."/>
            <person name="Lai Q."/>
            <person name="Shao Z."/>
            <person name="Qian P."/>
        </authorList>
    </citation>
    <scope>NUCLEOTIDE SEQUENCE [LARGE SCALE GENOMIC DNA]</scope>
    <source>
        <strain evidence="8 9">MCCC 1A02139</strain>
    </source>
</reference>